<evidence type="ECO:0000256" key="3">
    <source>
        <dbReference type="ARBA" id="ARBA00022989"/>
    </source>
</evidence>
<keyword evidence="3" id="KW-1133">Transmembrane helix</keyword>
<name>A0A506U2C1_9HYPH</name>
<reference evidence="6 7" key="1">
    <citation type="submission" date="2019-06" db="EMBL/GenBank/DDBJ databases">
        <authorList>
            <person name="Li M."/>
        </authorList>
    </citation>
    <scope>NUCLEOTIDE SEQUENCE [LARGE SCALE GENOMIC DNA]</scope>
    <source>
        <strain evidence="6 7">BGMRC2036</strain>
    </source>
</reference>
<dbReference type="RefSeq" id="WP_141150849.1">
    <property type="nucleotide sequence ID" value="NZ_VHLG01000017.1"/>
</dbReference>
<feature type="domain" description="DUF1232" evidence="5">
    <location>
        <begin position="62"/>
        <end position="97"/>
    </location>
</feature>
<dbReference type="InterPro" id="IPR010652">
    <property type="entry name" value="DUF1232"/>
</dbReference>
<evidence type="ECO:0000313" key="7">
    <source>
        <dbReference type="Proteomes" id="UP000318801"/>
    </source>
</evidence>
<dbReference type="GO" id="GO:0012505">
    <property type="term" value="C:endomembrane system"/>
    <property type="evidence" value="ECO:0007669"/>
    <property type="project" value="UniProtKB-SubCell"/>
</dbReference>
<evidence type="ECO:0000259" key="5">
    <source>
        <dbReference type="Pfam" id="PF06803"/>
    </source>
</evidence>
<dbReference type="InterPro" id="IPR016983">
    <property type="entry name" value="UCP031804"/>
</dbReference>
<sequence length="123" mass="13411">MDDVKFGEILEPGDEDTRTGREQAVREGFWMTLRRAAGKIPFARDVVAAYYCALDRDTPATARGVLLGALAYFVMPADLVPDVFAVVGFSDDVAVLTAAFAMIRGNLRPVHYERADKALAETG</sequence>
<dbReference type="EMBL" id="VHLG01000017">
    <property type="protein sequence ID" value="TPW27526.1"/>
    <property type="molecule type" value="Genomic_DNA"/>
</dbReference>
<proteinExistence type="predicted"/>
<evidence type="ECO:0000256" key="4">
    <source>
        <dbReference type="ARBA" id="ARBA00023136"/>
    </source>
</evidence>
<accession>A0A506U2C1</accession>
<dbReference type="OrthoDB" id="9813247at2"/>
<dbReference type="Pfam" id="PF06803">
    <property type="entry name" value="DUF1232"/>
    <property type="match status" value="1"/>
</dbReference>
<gene>
    <name evidence="6" type="ORF">FJU08_20130</name>
</gene>
<protein>
    <submittedName>
        <fullName evidence="6">DUF1232 domain-containing protein</fullName>
    </submittedName>
</protein>
<keyword evidence="7" id="KW-1185">Reference proteome</keyword>
<evidence type="ECO:0000256" key="2">
    <source>
        <dbReference type="ARBA" id="ARBA00022692"/>
    </source>
</evidence>
<dbReference type="AlphaFoldDB" id="A0A506U2C1"/>
<keyword evidence="2" id="KW-0812">Transmembrane</keyword>
<dbReference type="PIRSF" id="PIRSF031804">
    <property type="entry name" value="UCP031804"/>
    <property type="match status" value="1"/>
</dbReference>
<comment type="caution">
    <text evidence="6">The sequence shown here is derived from an EMBL/GenBank/DDBJ whole genome shotgun (WGS) entry which is preliminary data.</text>
</comment>
<organism evidence="6 7">
    <name type="scientific">Martelella alba</name>
    <dbReference type="NCBI Taxonomy" id="2590451"/>
    <lineage>
        <taxon>Bacteria</taxon>
        <taxon>Pseudomonadati</taxon>
        <taxon>Pseudomonadota</taxon>
        <taxon>Alphaproteobacteria</taxon>
        <taxon>Hyphomicrobiales</taxon>
        <taxon>Aurantimonadaceae</taxon>
        <taxon>Martelella</taxon>
    </lineage>
</organism>
<evidence type="ECO:0000313" key="6">
    <source>
        <dbReference type="EMBL" id="TPW27526.1"/>
    </source>
</evidence>
<evidence type="ECO:0000256" key="1">
    <source>
        <dbReference type="ARBA" id="ARBA00004127"/>
    </source>
</evidence>
<dbReference type="Proteomes" id="UP000318801">
    <property type="component" value="Unassembled WGS sequence"/>
</dbReference>
<comment type="subcellular location">
    <subcellularLocation>
        <location evidence="1">Endomembrane system</location>
        <topology evidence="1">Multi-pass membrane protein</topology>
    </subcellularLocation>
</comment>
<keyword evidence="4" id="KW-0472">Membrane</keyword>